<dbReference type="InterPro" id="IPR005479">
    <property type="entry name" value="CPAse_ATP-bd"/>
</dbReference>
<evidence type="ECO:0000256" key="9">
    <source>
        <dbReference type="SAM" id="SignalP"/>
    </source>
</evidence>
<dbReference type="InterPro" id="IPR053844">
    <property type="entry name" value="AH_C"/>
</dbReference>
<dbReference type="Pfam" id="PF02785">
    <property type="entry name" value="Biotin_carb_C"/>
    <property type="match status" value="1"/>
</dbReference>
<accession>A0A9P7KUA4</accession>
<evidence type="ECO:0000313" key="14">
    <source>
        <dbReference type="Proteomes" id="UP000782241"/>
    </source>
</evidence>
<dbReference type="InterPro" id="IPR003833">
    <property type="entry name" value="CT_C_D"/>
</dbReference>
<keyword evidence="6" id="KW-0092">Biotin</keyword>
<dbReference type="SUPFAM" id="SSF160467">
    <property type="entry name" value="PH0987 N-terminal domain-like"/>
    <property type="match status" value="1"/>
</dbReference>
<dbReference type="Proteomes" id="UP000782241">
    <property type="component" value="Unassembled WGS sequence"/>
</dbReference>
<dbReference type="InterPro" id="IPR029000">
    <property type="entry name" value="Cyclophilin-like_dom_sf"/>
</dbReference>
<dbReference type="PROSITE" id="PS50968">
    <property type="entry name" value="BIOTINYL_LIPOYL"/>
    <property type="match status" value="1"/>
</dbReference>
<dbReference type="InterPro" id="IPR023631">
    <property type="entry name" value="Amidase_dom"/>
</dbReference>
<dbReference type="SMART" id="SM00796">
    <property type="entry name" value="AHS1"/>
    <property type="match status" value="1"/>
</dbReference>
<evidence type="ECO:0000259" key="11">
    <source>
        <dbReference type="PROSITE" id="PS50975"/>
    </source>
</evidence>
<evidence type="ECO:0000256" key="1">
    <source>
        <dbReference type="ARBA" id="ARBA00001953"/>
    </source>
</evidence>
<dbReference type="InterPro" id="IPR014085">
    <property type="entry name" value="Allophanate_hydrolase"/>
</dbReference>
<dbReference type="PROSITE" id="PS50975">
    <property type="entry name" value="ATP_GRASP"/>
    <property type="match status" value="1"/>
</dbReference>
<dbReference type="InterPro" id="IPR036928">
    <property type="entry name" value="AS_sf"/>
</dbReference>
<keyword evidence="5 7" id="KW-0067">ATP-binding</keyword>
<dbReference type="EMBL" id="JAGPUO010000012">
    <property type="protein sequence ID" value="KAG5659251.1"/>
    <property type="molecule type" value="Genomic_DNA"/>
</dbReference>
<dbReference type="Gene3D" id="3.10.490.10">
    <property type="entry name" value="Gamma-glutamyl cyclotransferase-like"/>
    <property type="match status" value="1"/>
</dbReference>
<dbReference type="SUPFAM" id="SSF75304">
    <property type="entry name" value="Amidase signature (AS) enzymes"/>
    <property type="match status" value="1"/>
</dbReference>
<evidence type="ECO:0000256" key="8">
    <source>
        <dbReference type="SAM" id="MobiDB-lite"/>
    </source>
</evidence>
<feature type="signal peptide" evidence="9">
    <location>
        <begin position="1"/>
        <end position="26"/>
    </location>
</feature>
<sequence>FESHQAFFSLLYIIMTALEPAIVADGIKPTSPLTISQWKAAQIAGDGLERLCSLVETEKADNSKTHAWISLASPEQLKAQWAKLEALNPDPTSLPLYGVPFAAKDNIDVDGFITTAGCPTFRSIPAASDATVIAKLKAAGAILIGKTNLDQFATGLVGTRSPYGAVPNSFDHTRVSGGSSSGSASVVARGIVPFSLGTDTAGSGRVPAGLNNIVGLKPTRGALSNHGLVPACRTLDCISIFSLTIADAETVLSVAEGHDVEDAYSRARPEPDTVPFDEFGGSAGLEKPRLAICASPDWFGHDDHRPAYEKALAKAEGLGWTLVPVNFDLLFQLARLLYDGPWVAERYEAIRNFIEGSSPEEMDPVVRGIIIKAQSLSAAEVFEGEYLRQELTRKIERALAQFDGLLVPTSPTFPTLAQLSESPVVENSILGTYTNFVNFLDWSALSIPAGFRPDGLPFGVTLISNRWQEPHLLSWAREWFGDEQRLLGATGFRAHELSVTVSSASSKYIPIAVVGAHLTGYPLNKDVVSRGGKLVKAAKTSSAYRLYSLNTTKGPRKPGLKRVSTGEGAEIEVEVWDLPKTSFASFMSTIPPPLAIGTIELSDGSWVKGFVCEGYGFDGAVDITDHGGWRAYHDFLEKQTRPLPNGAGKRAISTVLVANRGEIAVRIIETIQKMGLRAVAIYSETDADAAHVSKANLALKLKGGSVSETYLDIKQILDLAAQSSTDAIIPGYGFLSENAQFATAVEERGMVWVGPTPDQMAELGLKHRARAIAMAADVPTVPGCNNLLTSLEEALVEGEKIAFPLMLKSTAGGGGIGLSYCKDVESLKATFEGVQRQAVANFGNGGVFIERFVERARHVEVQILGDGTGRVIVAGERDCSLQRRHQKVVEESPASMVPEAVCKAMREAALRLASSVKYRNVGTVEFIYDIETKEFYFLEVNTRLQVEHPVTESVTGLDLVECMLNIAGGNASQLFETTPQVSGASIEVRVYAESPLQNFRPCSGRITALEFPSALRFDTWIRCGTEVTTSFDPLLAKIIAFGTNREEAIEKLASGLAATRIEGVQTNLEYLRQIVASPMFRSGEYTTKSLDDFQIESCSFEVLQPGALTTVQDYPGRTGYWDIGVSPSGPMDSYSFRLANRLVDNPSDAAGLECTLNGPTLKFHCDVIVAISGGVTPVTIDDVPAPQNQALMIKAGQTLSLGVVEHGHKVYLAIRGGIQIPLVMGSRATFELGKLGGFCGRKLQRGDMLHLDPLSNTSVSESSPCIPPLPIPHQPKASWTIRVIPGPHGAPDYFTFESARSLYMSDWKVHHNSNRLGVRLTGPQPEWSRPSGGEAGLHPSNIHDAPYSIGSVSFTGDEAVVLGCDGPSLGGFVVLCVVCSADLWKMGQVRPGDTIRFEPIDVEAAIELEKQLDYAIEALSPLPVPKEILTDEAIVAQRIEDAPATVGTINHDGQSITVRQAGDRAFLLEFGDATAFNLRYNFGIFAFCEHHQKKPIAGVEELTPGVFSLHVTYNRGLSPSTMLSRLIDHVGSYKVPSRIPSRSVRLPIAFDDSVSRAAIERYAATIRSDAPWLPSNIEFLEKLNGIDDLTKVLSDAEFVVLGLGDVFMGSPCAIPLDPRHRLFGTKYNPSRSFTPRGAVGIGGQYMCIYATDSPGGYQLVGRTIEIWDSDLVHSGNAAAWFFRRFDRISFYPVSEAVLDHTPASELMQICDDGVLDLEQYEAWLEENKEDISKQAFRQANAIAEAPFVGELCRPYEVESHTKGDSLAVGVSSSCLSGERIKATMPGRCYKVVVREGSDVEKGDILLYIESSKMEVEICSPVAGRCMAVMVRVGDLIDVDDDLLIVGTDNSAAPANTSEAGPLREQGLRAEHQGQSRSGPRWTWQERYAHVSLAEESLLISGSRRHPAGTPGGDPGGASQRWS</sequence>
<dbReference type="Gene3D" id="2.40.50.100">
    <property type="match status" value="1"/>
</dbReference>
<comment type="caution">
    <text evidence="13">The sequence shown here is derived from an EMBL/GenBank/DDBJ whole genome shotgun (WGS) entry which is preliminary data.</text>
</comment>
<dbReference type="SUPFAM" id="SSF50891">
    <property type="entry name" value="Cyclophilin-like"/>
    <property type="match status" value="2"/>
</dbReference>
<evidence type="ECO:0000256" key="7">
    <source>
        <dbReference type="PROSITE-ProRule" id="PRU00409"/>
    </source>
</evidence>
<keyword evidence="4" id="KW-0378">Hydrolase</keyword>
<evidence type="ECO:0000256" key="2">
    <source>
        <dbReference type="ARBA" id="ARBA00022598"/>
    </source>
</evidence>
<feature type="region of interest" description="Disordered" evidence="8">
    <location>
        <begin position="1320"/>
        <end position="1340"/>
    </location>
</feature>
<dbReference type="Pfam" id="PF01425">
    <property type="entry name" value="Amidase"/>
    <property type="match status" value="1"/>
</dbReference>
<dbReference type="PROSITE" id="PS00866">
    <property type="entry name" value="CPSASE_1"/>
    <property type="match status" value="1"/>
</dbReference>
<dbReference type="GO" id="GO:0005524">
    <property type="term" value="F:ATP binding"/>
    <property type="evidence" value="ECO:0007669"/>
    <property type="project" value="UniProtKB-UniRule"/>
</dbReference>
<feature type="non-terminal residue" evidence="13">
    <location>
        <position position="1"/>
    </location>
</feature>
<dbReference type="InterPro" id="IPR011761">
    <property type="entry name" value="ATP-grasp"/>
</dbReference>
<keyword evidence="2" id="KW-0436">Ligase</keyword>
<feature type="domain" description="Biotin carboxylation" evidence="12">
    <location>
        <begin position="651"/>
        <end position="1095"/>
    </location>
</feature>
<dbReference type="SMART" id="SM00797">
    <property type="entry name" value="AHS2"/>
    <property type="match status" value="1"/>
</dbReference>
<dbReference type="Pfam" id="PF21986">
    <property type="entry name" value="AH_C"/>
    <property type="match status" value="1"/>
</dbReference>
<dbReference type="SUPFAM" id="SSF51230">
    <property type="entry name" value="Single hybrid motif"/>
    <property type="match status" value="1"/>
</dbReference>
<dbReference type="PANTHER" id="PTHR18866:SF128">
    <property type="entry name" value="UREA AMIDOLYASE"/>
    <property type="match status" value="1"/>
</dbReference>
<dbReference type="InterPro" id="IPR003778">
    <property type="entry name" value="CT_A_B"/>
</dbReference>
<dbReference type="InterPro" id="IPR005481">
    <property type="entry name" value="BC-like_N"/>
</dbReference>
<dbReference type="Gene3D" id="2.40.100.10">
    <property type="entry name" value="Cyclophilin-like"/>
    <property type="match status" value="2"/>
</dbReference>
<dbReference type="InterPro" id="IPR011764">
    <property type="entry name" value="Biotin_carboxylation_dom"/>
</dbReference>
<dbReference type="InterPro" id="IPR000089">
    <property type="entry name" value="Biotin_lipoyl"/>
</dbReference>
<evidence type="ECO:0000259" key="12">
    <source>
        <dbReference type="PROSITE" id="PS50979"/>
    </source>
</evidence>
<dbReference type="InterPro" id="IPR050856">
    <property type="entry name" value="Biotin_carboxylase_complex"/>
</dbReference>
<dbReference type="CDD" id="cd06850">
    <property type="entry name" value="biotinyl_domain"/>
    <property type="match status" value="1"/>
</dbReference>
<dbReference type="Gene3D" id="1.20.58.1700">
    <property type="match status" value="1"/>
</dbReference>
<dbReference type="Gene3D" id="3.90.1300.10">
    <property type="entry name" value="Amidase signature (AS) domain"/>
    <property type="match status" value="1"/>
</dbReference>
<dbReference type="GO" id="GO:0046872">
    <property type="term" value="F:metal ion binding"/>
    <property type="evidence" value="ECO:0007669"/>
    <property type="project" value="InterPro"/>
</dbReference>
<dbReference type="InterPro" id="IPR005482">
    <property type="entry name" value="Biotin_COase_C"/>
</dbReference>
<dbReference type="NCBIfam" id="TIGR02713">
    <property type="entry name" value="allophanate_hyd"/>
    <property type="match status" value="1"/>
</dbReference>
<evidence type="ECO:0000259" key="10">
    <source>
        <dbReference type="PROSITE" id="PS50968"/>
    </source>
</evidence>
<evidence type="ECO:0008006" key="15">
    <source>
        <dbReference type="Google" id="ProtNLM"/>
    </source>
</evidence>
<dbReference type="Pfam" id="PF02626">
    <property type="entry name" value="CT_A_B"/>
    <property type="match status" value="1"/>
</dbReference>
<dbReference type="PANTHER" id="PTHR18866">
    <property type="entry name" value="CARBOXYLASE:PYRUVATE/ACETYL-COA/PROPIONYL-COA CARBOXYLASE"/>
    <property type="match status" value="1"/>
</dbReference>
<feature type="domain" description="Lipoyl-binding" evidence="10">
    <location>
        <begin position="1777"/>
        <end position="1846"/>
    </location>
</feature>
<dbReference type="SUPFAM" id="SSF56059">
    <property type="entry name" value="Glutathione synthetase ATP-binding domain-like"/>
    <property type="match status" value="1"/>
</dbReference>
<proteinExistence type="predicted"/>
<evidence type="ECO:0000256" key="5">
    <source>
        <dbReference type="ARBA" id="ARBA00022840"/>
    </source>
</evidence>
<dbReference type="Pfam" id="PF02786">
    <property type="entry name" value="CPSase_L_D2"/>
    <property type="match status" value="1"/>
</dbReference>
<feature type="domain" description="ATP-grasp" evidence="11">
    <location>
        <begin position="770"/>
        <end position="968"/>
    </location>
</feature>
<dbReference type="PROSITE" id="PS50979">
    <property type="entry name" value="BC"/>
    <property type="match status" value="1"/>
</dbReference>
<gene>
    <name evidence="13" type="ORF">KAF25_000453</name>
</gene>
<feature type="region of interest" description="Disordered" evidence="8">
    <location>
        <begin position="1899"/>
        <end position="1922"/>
    </location>
</feature>
<dbReference type="SMART" id="SM00878">
    <property type="entry name" value="Biotin_carb_C"/>
    <property type="match status" value="1"/>
</dbReference>
<dbReference type="SUPFAM" id="SSF52440">
    <property type="entry name" value="PreATP-grasp domain"/>
    <property type="match status" value="1"/>
</dbReference>
<dbReference type="Gene3D" id="3.30.1360.40">
    <property type="match status" value="1"/>
</dbReference>
<dbReference type="NCBIfam" id="TIGR00724">
    <property type="entry name" value="urea_amlyse_rel"/>
    <property type="match status" value="1"/>
</dbReference>
<dbReference type="PROSITE" id="PS00867">
    <property type="entry name" value="CPSASE_2"/>
    <property type="match status" value="1"/>
</dbReference>
<dbReference type="InterPro" id="IPR016185">
    <property type="entry name" value="PreATP-grasp_dom_sf"/>
</dbReference>
<organism evidence="13 14">
    <name type="scientific">Fusarium avenaceum</name>
    <dbReference type="NCBI Taxonomy" id="40199"/>
    <lineage>
        <taxon>Eukaryota</taxon>
        <taxon>Fungi</taxon>
        <taxon>Dikarya</taxon>
        <taxon>Ascomycota</taxon>
        <taxon>Pezizomycotina</taxon>
        <taxon>Sordariomycetes</taxon>
        <taxon>Hypocreomycetidae</taxon>
        <taxon>Hypocreales</taxon>
        <taxon>Nectriaceae</taxon>
        <taxon>Fusarium</taxon>
        <taxon>Fusarium tricinctum species complex</taxon>
    </lineage>
</organism>
<evidence type="ECO:0000256" key="6">
    <source>
        <dbReference type="ARBA" id="ARBA00023267"/>
    </source>
</evidence>
<name>A0A9P7KUA4_9HYPO</name>
<dbReference type="GO" id="GO:0004847">
    <property type="term" value="F:urea carboxylase activity"/>
    <property type="evidence" value="ECO:0007669"/>
    <property type="project" value="TreeGrafter"/>
</dbReference>
<dbReference type="Pfam" id="PF02682">
    <property type="entry name" value="CT_C_D"/>
    <property type="match status" value="1"/>
</dbReference>
<feature type="compositionally biased region" description="Polar residues" evidence="8">
    <location>
        <begin position="1848"/>
        <end position="1858"/>
    </location>
</feature>
<keyword evidence="3 7" id="KW-0547">Nucleotide-binding</keyword>
<dbReference type="GO" id="GO:0016787">
    <property type="term" value="F:hydrolase activity"/>
    <property type="evidence" value="ECO:0007669"/>
    <property type="project" value="UniProtKB-KW"/>
</dbReference>
<feature type="chain" id="PRO_5040197885" description="Urea amidolyase" evidence="9">
    <location>
        <begin position="27"/>
        <end position="1922"/>
    </location>
</feature>
<keyword evidence="14" id="KW-1185">Reference proteome</keyword>
<evidence type="ECO:0000313" key="13">
    <source>
        <dbReference type="EMBL" id="KAG5659251.1"/>
    </source>
</evidence>
<evidence type="ECO:0000256" key="3">
    <source>
        <dbReference type="ARBA" id="ARBA00022741"/>
    </source>
</evidence>
<dbReference type="Pfam" id="PF00364">
    <property type="entry name" value="Biotin_lipoyl"/>
    <property type="match status" value="1"/>
</dbReference>
<comment type="cofactor">
    <cofactor evidence="1">
        <name>biotin</name>
        <dbReference type="ChEBI" id="CHEBI:57586"/>
    </cofactor>
</comment>
<dbReference type="Gene3D" id="3.30.470.20">
    <property type="entry name" value="ATP-grasp fold, B domain"/>
    <property type="match status" value="1"/>
</dbReference>
<feature type="region of interest" description="Disordered" evidence="8">
    <location>
        <begin position="1848"/>
        <end position="1880"/>
    </location>
</feature>
<dbReference type="NCBIfam" id="NF006043">
    <property type="entry name" value="PRK08186.1"/>
    <property type="match status" value="1"/>
</dbReference>
<keyword evidence="9" id="KW-0732">Signal</keyword>
<reference evidence="13" key="1">
    <citation type="submission" date="2021-04" db="EMBL/GenBank/DDBJ databases">
        <title>Draft genome of Fusarium avenaceum strain F156N33, isolated from an atmospheric sample in Virginia.</title>
        <authorList>
            <person name="Yang S."/>
            <person name="Vinatzer B.A."/>
            <person name="Coleman J."/>
        </authorList>
    </citation>
    <scope>NUCLEOTIDE SEQUENCE</scope>
    <source>
        <strain evidence="13">F156N33</strain>
    </source>
</reference>
<dbReference type="Pfam" id="PF00289">
    <property type="entry name" value="Biotin_carb_N"/>
    <property type="match status" value="1"/>
</dbReference>
<evidence type="ECO:0000256" key="4">
    <source>
        <dbReference type="ARBA" id="ARBA00022801"/>
    </source>
</evidence>
<dbReference type="InterPro" id="IPR011053">
    <property type="entry name" value="Single_hybrid_motif"/>
</dbReference>
<dbReference type="InterPro" id="IPR014084">
    <property type="entry name" value="Urea_COase"/>
</dbReference>
<dbReference type="SUPFAM" id="SSF51246">
    <property type="entry name" value="Rudiment single hybrid motif"/>
    <property type="match status" value="1"/>
</dbReference>
<protein>
    <recommendedName>
        <fullName evidence="15">Urea amidolyase</fullName>
    </recommendedName>
</protein>
<dbReference type="InterPro" id="IPR011054">
    <property type="entry name" value="Rudment_hybrid_motif"/>
</dbReference>
<dbReference type="NCBIfam" id="TIGR02712">
    <property type="entry name" value="urea_carbox"/>
    <property type="match status" value="1"/>
</dbReference>